<dbReference type="InterPro" id="IPR000160">
    <property type="entry name" value="GGDEF_dom"/>
</dbReference>
<dbReference type="NCBIfam" id="TIGR00254">
    <property type="entry name" value="GGDEF"/>
    <property type="match status" value="1"/>
</dbReference>
<name>A0A3S2TL65_9BURK</name>
<evidence type="ECO:0000259" key="2">
    <source>
        <dbReference type="PROSITE" id="PS50887"/>
    </source>
</evidence>
<feature type="transmembrane region" description="Helical" evidence="1">
    <location>
        <begin position="318"/>
        <end position="338"/>
    </location>
</feature>
<dbReference type="AlphaFoldDB" id="A0A3S2TL65"/>
<keyword evidence="1" id="KW-0812">Transmembrane</keyword>
<accession>A0A3S2TL65</accession>
<dbReference type="InterPro" id="IPR011622">
    <property type="entry name" value="7TMR_DISM_rcpt_extracell_dom2"/>
</dbReference>
<dbReference type="Pfam" id="PF07695">
    <property type="entry name" value="7TMR-DISM_7TM"/>
    <property type="match status" value="1"/>
</dbReference>
<keyword evidence="4" id="KW-1185">Reference proteome</keyword>
<dbReference type="PANTHER" id="PTHR46663">
    <property type="entry name" value="DIGUANYLATE CYCLASE DGCT-RELATED"/>
    <property type="match status" value="1"/>
</dbReference>
<dbReference type="SMART" id="SM00267">
    <property type="entry name" value="GGDEF"/>
    <property type="match status" value="1"/>
</dbReference>
<keyword evidence="1" id="KW-0472">Membrane</keyword>
<dbReference type="Proteomes" id="UP000288178">
    <property type="component" value="Unassembled WGS sequence"/>
</dbReference>
<dbReference type="Pfam" id="PF07696">
    <property type="entry name" value="7TMR-DISMED2"/>
    <property type="match status" value="1"/>
</dbReference>
<comment type="caution">
    <text evidence="3">The sequence shown here is derived from an EMBL/GenBank/DDBJ whole genome shotgun (WGS) entry which is preliminary data.</text>
</comment>
<dbReference type="InterPro" id="IPR029787">
    <property type="entry name" value="Nucleotide_cyclase"/>
</dbReference>
<dbReference type="SUPFAM" id="SSF55073">
    <property type="entry name" value="Nucleotide cyclase"/>
    <property type="match status" value="1"/>
</dbReference>
<organism evidence="3 4">
    <name type="scientific">Rubrivivax albus</name>
    <dbReference type="NCBI Taxonomy" id="2499835"/>
    <lineage>
        <taxon>Bacteria</taxon>
        <taxon>Pseudomonadati</taxon>
        <taxon>Pseudomonadota</taxon>
        <taxon>Betaproteobacteria</taxon>
        <taxon>Burkholderiales</taxon>
        <taxon>Sphaerotilaceae</taxon>
        <taxon>Rubrivivax</taxon>
    </lineage>
</organism>
<feature type="domain" description="GGDEF" evidence="2">
    <location>
        <begin position="473"/>
        <end position="606"/>
    </location>
</feature>
<sequence>MVAAPLRPHAPFAADRSHRQHRPCTAAAWHWVRCSLAWLQLIWLLLGATAVLAAAPAPAGAPLALDDRVARVDAWPALRVLADPDGHWTFDDALARRTDFGPPEGAPGTLGLQRGAAWLHVPLQASPDSEGRWVLDLGYAVLNRVDVWLLLPGRPPQHWATGNEVPRAERPLDSRTPAVVLDLPPGTTAELLLRVRSAGALILPVTLSTPTAFHRQALDEQVLQGLLSGLGLFLVLYSLSQWWSVRESMFLRYALLTFASVMFSVAQFGHGAMYLWGDSQWFERHVPGLAALIASTGSCLFVQAVLADDRPQGWISRALYGCAALLVATALAFATGLIDVHAVSAVVGSLGLAPALLGLPGALRRLRRGDAVGGYFLVAWIGYFFSTWVMVQVIYGRLPATWSTLHAFQFGATLDMLIFLRVISLRLAAVHAAALERDALRSMAHTDPLTGLPNRRGLPEQIEQRLLAVRPDRLLALVVLDLDGFKAVNDRLGHAVGDALLVDVARRLRTSVREHDLVARMGGDEFLVVADGLRNEAQAQAMAQHLLQAFAEPFEVAGHRCEVGLTAGYVLAPTDGRNAHELLRAADSAMFDGKRSGKGRVIRATAPQAL</sequence>
<evidence type="ECO:0000313" key="4">
    <source>
        <dbReference type="Proteomes" id="UP000288178"/>
    </source>
</evidence>
<dbReference type="PROSITE" id="PS50887">
    <property type="entry name" value="GGDEF"/>
    <property type="match status" value="1"/>
</dbReference>
<proteinExistence type="predicted"/>
<dbReference type="EMBL" id="SACT01000005">
    <property type="protein sequence ID" value="RVT50458.1"/>
    <property type="molecule type" value="Genomic_DNA"/>
</dbReference>
<keyword evidence="1" id="KW-1133">Transmembrane helix</keyword>
<protein>
    <submittedName>
        <fullName evidence="3">GGDEF domain-containing protein</fullName>
    </submittedName>
</protein>
<dbReference type="Gene3D" id="3.30.70.270">
    <property type="match status" value="1"/>
</dbReference>
<evidence type="ECO:0000256" key="1">
    <source>
        <dbReference type="SAM" id="Phobius"/>
    </source>
</evidence>
<gene>
    <name evidence="3" type="ORF">ENE75_15740</name>
</gene>
<evidence type="ECO:0000313" key="3">
    <source>
        <dbReference type="EMBL" id="RVT50458.1"/>
    </source>
</evidence>
<feature type="transmembrane region" description="Helical" evidence="1">
    <location>
        <begin position="251"/>
        <end position="276"/>
    </location>
</feature>
<feature type="transmembrane region" description="Helical" evidence="1">
    <location>
        <begin position="222"/>
        <end position="239"/>
    </location>
</feature>
<dbReference type="PANTHER" id="PTHR46663:SF3">
    <property type="entry name" value="SLL0267 PROTEIN"/>
    <property type="match status" value="1"/>
</dbReference>
<dbReference type="InterPro" id="IPR052163">
    <property type="entry name" value="DGC-Regulatory_Protein"/>
</dbReference>
<dbReference type="CDD" id="cd01949">
    <property type="entry name" value="GGDEF"/>
    <property type="match status" value="1"/>
</dbReference>
<dbReference type="InterPro" id="IPR011623">
    <property type="entry name" value="7TMR_DISM_rcpt_extracell_dom1"/>
</dbReference>
<reference evidence="3 4" key="1">
    <citation type="submission" date="2019-01" db="EMBL/GenBank/DDBJ databases">
        <authorList>
            <person name="Chen W.-M."/>
        </authorList>
    </citation>
    <scope>NUCLEOTIDE SEQUENCE [LARGE SCALE GENOMIC DNA]</scope>
    <source>
        <strain evidence="3 4">ICH-3</strain>
    </source>
</reference>
<dbReference type="InterPro" id="IPR043128">
    <property type="entry name" value="Rev_trsase/Diguanyl_cyclase"/>
</dbReference>
<dbReference type="Pfam" id="PF00990">
    <property type="entry name" value="GGDEF"/>
    <property type="match status" value="1"/>
</dbReference>
<feature type="transmembrane region" description="Helical" evidence="1">
    <location>
        <begin position="344"/>
        <end position="363"/>
    </location>
</feature>
<feature type="transmembrane region" description="Helical" evidence="1">
    <location>
        <begin position="375"/>
        <end position="396"/>
    </location>
</feature>
<feature type="transmembrane region" description="Helical" evidence="1">
    <location>
        <begin position="288"/>
        <end position="306"/>
    </location>
</feature>
<dbReference type="Gene3D" id="2.60.40.2380">
    <property type="match status" value="1"/>
</dbReference>